<dbReference type="GO" id="GO:0030527">
    <property type="term" value="F:structural constituent of chromatin"/>
    <property type="evidence" value="ECO:0007669"/>
    <property type="project" value="InterPro"/>
</dbReference>
<comment type="similarity">
    <text evidence="1 3">Belongs to the bacterial histone-like protein family.</text>
</comment>
<dbReference type="OrthoDB" id="9804203at2"/>
<dbReference type="GO" id="GO:0003677">
    <property type="term" value="F:DNA binding"/>
    <property type="evidence" value="ECO:0007669"/>
    <property type="project" value="UniProtKB-KW"/>
</dbReference>
<name>A0A2W1K6L1_ACIFR</name>
<dbReference type="Pfam" id="PF00216">
    <property type="entry name" value="Bac_DNA_binding"/>
    <property type="match status" value="1"/>
</dbReference>
<comment type="caution">
    <text evidence="5">The sequence shown here is derived from an EMBL/GenBank/DDBJ whole genome shotgun (WGS) entry which is preliminary data.</text>
</comment>
<evidence type="ECO:0000256" key="3">
    <source>
        <dbReference type="RuleBase" id="RU003939"/>
    </source>
</evidence>
<protein>
    <submittedName>
        <fullName evidence="5">Integration host factor subunit beta</fullName>
    </submittedName>
</protein>
<dbReference type="Proteomes" id="UP000248886">
    <property type="component" value="Unassembled WGS sequence"/>
</dbReference>
<keyword evidence="2" id="KW-0238">DNA-binding</keyword>
<gene>
    <name evidence="5" type="ORF">DN052_05380</name>
</gene>
<dbReference type="InterPro" id="IPR000119">
    <property type="entry name" value="Hist_DNA-bd"/>
</dbReference>
<sequence>MPTKSELITSIHLQMKQHQFPDLSQQDIHQAVDRILAYIRDTIADGNRVEIRGFGVFSPRDLSARQGRNPRTGESVLVPSKRTLHFKPGKELREMVGIHEGQESKHIPPQALRVKPAKSRFHYPQDLQQPKKSAKQTPEESTHYEQKHPTTVTIKKRRTAVRDDTVTS</sequence>
<evidence type="ECO:0000313" key="5">
    <source>
        <dbReference type="EMBL" id="PZD82449.1"/>
    </source>
</evidence>
<dbReference type="PANTHER" id="PTHR33175:SF5">
    <property type="entry name" value="INTEGRATION HOST FACTOR SUBUNIT BETA"/>
    <property type="match status" value="1"/>
</dbReference>
<evidence type="ECO:0000256" key="2">
    <source>
        <dbReference type="ARBA" id="ARBA00023125"/>
    </source>
</evidence>
<dbReference type="SMART" id="SM00411">
    <property type="entry name" value="BHL"/>
    <property type="match status" value="1"/>
</dbReference>
<dbReference type="CDD" id="cd13836">
    <property type="entry name" value="IHF_B"/>
    <property type="match status" value="1"/>
</dbReference>
<dbReference type="InterPro" id="IPR010992">
    <property type="entry name" value="IHF-like_DNA-bd_dom_sf"/>
</dbReference>
<dbReference type="GO" id="GO:0005829">
    <property type="term" value="C:cytosol"/>
    <property type="evidence" value="ECO:0007669"/>
    <property type="project" value="TreeGrafter"/>
</dbReference>
<dbReference type="PRINTS" id="PR01727">
    <property type="entry name" value="DNABINDINGHU"/>
</dbReference>
<evidence type="ECO:0000313" key="6">
    <source>
        <dbReference type="Proteomes" id="UP000248886"/>
    </source>
</evidence>
<feature type="region of interest" description="Disordered" evidence="4">
    <location>
        <begin position="115"/>
        <end position="168"/>
    </location>
</feature>
<dbReference type="AlphaFoldDB" id="A0A2W1K6L1"/>
<evidence type="ECO:0000256" key="4">
    <source>
        <dbReference type="SAM" id="MobiDB-lite"/>
    </source>
</evidence>
<reference evidence="5 6" key="1">
    <citation type="submission" date="2018-06" db="EMBL/GenBank/DDBJ databases">
        <title>Draft sequence of Acidithiobacillus ferrooxidans CCM 4253.</title>
        <authorList>
            <person name="Moya-Beltran A."/>
            <person name="Castro M."/>
            <person name="Covarrubias P.C."/>
            <person name="Issotta F."/>
            <person name="Janiczek O."/>
            <person name="Mandl M."/>
            <person name="Kucera J."/>
            <person name="Quatrini R."/>
        </authorList>
    </citation>
    <scope>NUCLEOTIDE SEQUENCE [LARGE SCALE GENOMIC DNA]</scope>
    <source>
        <strain evidence="5 6">CCM 4253</strain>
    </source>
</reference>
<accession>A0A2W1K6L1</accession>
<evidence type="ECO:0000256" key="1">
    <source>
        <dbReference type="ARBA" id="ARBA00010529"/>
    </source>
</evidence>
<dbReference type="RefSeq" id="WP_070807686.1">
    <property type="nucleotide sequence ID" value="NZ_CP040511.1"/>
</dbReference>
<dbReference type="PANTHER" id="PTHR33175">
    <property type="entry name" value="DNA-BINDING PROTEIN HU"/>
    <property type="match status" value="1"/>
</dbReference>
<organism evidence="5 6">
    <name type="scientific">Acidithiobacillus ferrooxidans</name>
    <name type="common">Thiobacillus ferrooxidans</name>
    <dbReference type="NCBI Taxonomy" id="920"/>
    <lineage>
        <taxon>Bacteria</taxon>
        <taxon>Pseudomonadati</taxon>
        <taxon>Pseudomonadota</taxon>
        <taxon>Acidithiobacillia</taxon>
        <taxon>Acidithiobacillales</taxon>
        <taxon>Acidithiobacillaceae</taxon>
        <taxon>Acidithiobacillus</taxon>
    </lineage>
</organism>
<dbReference type="SUPFAM" id="SSF47729">
    <property type="entry name" value="IHF-like DNA-binding proteins"/>
    <property type="match status" value="1"/>
</dbReference>
<feature type="compositionally biased region" description="Basic and acidic residues" evidence="4">
    <location>
        <begin position="137"/>
        <end position="148"/>
    </location>
</feature>
<dbReference type="Gene3D" id="4.10.520.10">
    <property type="entry name" value="IHF-like DNA-binding proteins"/>
    <property type="match status" value="1"/>
</dbReference>
<proteinExistence type="inferred from homology"/>
<dbReference type="EMBL" id="QKQP01000001">
    <property type="protein sequence ID" value="PZD82449.1"/>
    <property type="molecule type" value="Genomic_DNA"/>
</dbReference>